<dbReference type="InParanoid" id="A0A067N037"/>
<dbReference type="AlphaFoldDB" id="A0A067N037"/>
<evidence type="ECO:0000313" key="7">
    <source>
        <dbReference type="EMBL" id="KDQ21234.1"/>
    </source>
</evidence>
<keyword evidence="4" id="KW-0493">Microtubule</keyword>
<dbReference type="Gene3D" id="1.25.10.10">
    <property type="entry name" value="Leucine-rich Repeat Variant"/>
    <property type="match status" value="1"/>
</dbReference>
<accession>A0A067N037</accession>
<evidence type="ECO:0000259" key="6">
    <source>
        <dbReference type="Pfam" id="PF12348"/>
    </source>
</evidence>
<dbReference type="PANTHER" id="PTHR21567">
    <property type="entry name" value="CLASP"/>
    <property type="match status" value="1"/>
</dbReference>
<keyword evidence="5" id="KW-0131">Cell cycle</keyword>
<organism evidence="7 8">
    <name type="scientific">Botryobasidium botryosum (strain FD-172 SS1)</name>
    <dbReference type="NCBI Taxonomy" id="930990"/>
    <lineage>
        <taxon>Eukaryota</taxon>
        <taxon>Fungi</taxon>
        <taxon>Dikarya</taxon>
        <taxon>Basidiomycota</taxon>
        <taxon>Agaricomycotina</taxon>
        <taxon>Agaricomycetes</taxon>
        <taxon>Cantharellales</taxon>
        <taxon>Botryobasidiaceae</taxon>
        <taxon>Botryobasidium</taxon>
    </lineage>
</organism>
<dbReference type="PANTHER" id="PTHR21567:SF60">
    <property type="entry name" value="CLASP N-TERMINAL DOMAIN-CONTAINING PROTEIN"/>
    <property type="match status" value="1"/>
</dbReference>
<dbReference type="SUPFAM" id="SSF48371">
    <property type="entry name" value="ARM repeat"/>
    <property type="match status" value="1"/>
</dbReference>
<dbReference type="HOGENOM" id="CLU_110329_0_0_1"/>
<dbReference type="STRING" id="930990.A0A067N037"/>
<protein>
    <recommendedName>
        <fullName evidence="6">CLASP N-terminal domain-containing protein</fullName>
    </recommendedName>
</protein>
<evidence type="ECO:0000256" key="1">
    <source>
        <dbReference type="ARBA" id="ARBA00004186"/>
    </source>
</evidence>
<dbReference type="Proteomes" id="UP000027195">
    <property type="component" value="Unassembled WGS sequence"/>
</dbReference>
<dbReference type="GO" id="GO:0051301">
    <property type="term" value="P:cell division"/>
    <property type="evidence" value="ECO:0007669"/>
    <property type="project" value="UniProtKB-KW"/>
</dbReference>
<reference evidence="8" key="1">
    <citation type="journal article" date="2014" name="Proc. Natl. Acad. Sci. U.S.A.">
        <title>Extensive sampling of basidiomycete genomes demonstrates inadequacy of the white-rot/brown-rot paradigm for wood decay fungi.</title>
        <authorList>
            <person name="Riley R."/>
            <person name="Salamov A.A."/>
            <person name="Brown D.W."/>
            <person name="Nagy L.G."/>
            <person name="Floudas D."/>
            <person name="Held B.W."/>
            <person name="Levasseur A."/>
            <person name="Lombard V."/>
            <person name="Morin E."/>
            <person name="Otillar R."/>
            <person name="Lindquist E.A."/>
            <person name="Sun H."/>
            <person name="LaButti K.M."/>
            <person name="Schmutz J."/>
            <person name="Jabbour D."/>
            <person name="Luo H."/>
            <person name="Baker S.E."/>
            <person name="Pisabarro A.G."/>
            <person name="Walton J.D."/>
            <person name="Blanchette R.A."/>
            <person name="Henrissat B."/>
            <person name="Martin F."/>
            <person name="Cullen D."/>
            <person name="Hibbett D.S."/>
            <person name="Grigoriev I.V."/>
        </authorList>
    </citation>
    <scope>NUCLEOTIDE SEQUENCE [LARGE SCALE GENOMIC DNA]</scope>
    <source>
        <strain evidence="8">FD-172 SS1</strain>
    </source>
</reference>
<comment type="similarity">
    <text evidence="2">Belongs to the CLASP family.</text>
</comment>
<dbReference type="OrthoDB" id="46159at2759"/>
<feature type="domain" description="CLASP N-terminal" evidence="6">
    <location>
        <begin position="4"/>
        <end position="185"/>
    </location>
</feature>
<dbReference type="EMBL" id="KL198016">
    <property type="protein sequence ID" value="KDQ21234.1"/>
    <property type="molecule type" value="Genomic_DNA"/>
</dbReference>
<dbReference type="GO" id="GO:0005815">
    <property type="term" value="C:microtubule organizing center"/>
    <property type="evidence" value="ECO:0007669"/>
    <property type="project" value="TreeGrafter"/>
</dbReference>
<gene>
    <name evidence="7" type="ORF">BOTBODRAFT_196201</name>
</gene>
<dbReference type="Pfam" id="PF12348">
    <property type="entry name" value="CLASP_N"/>
    <property type="match status" value="1"/>
</dbReference>
<proteinExistence type="inferred from homology"/>
<dbReference type="GO" id="GO:1990023">
    <property type="term" value="C:mitotic spindle midzone"/>
    <property type="evidence" value="ECO:0007669"/>
    <property type="project" value="TreeGrafter"/>
</dbReference>
<evidence type="ECO:0000256" key="4">
    <source>
        <dbReference type="ARBA" id="ARBA00022701"/>
    </source>
</evidence>
<comment type="subcellular location">
    <subcellularLocation>
        <location evidence="1">Cytoplasm</location>
        <location evidence="1">Cytoskeleton</location>
        <location evidence="1">Spindle</location>
    </subcellularLocation>
</comment>
<evidence type="ECO:0000256" key="5">
    <source>
        <dbReference type="ARBA" id="ARBA00022776"/>
    </source>
</evidence>
<keyword evidence="8" id="KW-1185">Reference proteome</keyword>
<keyword evidence="5" id="KW-0498">Mitosis</keyword>
<evidence type="ECO:0000256" key="2">
    <source>
        <dbReference type="ARBA" id="ARBA00009549"/>
    </source>
</evidence>
<keyword evidence="3" id="KW-0132">Cell division</keyword>
<dbReference type="GO" id="GO:0090307">
    <property type="term" value="P:mitotic spindle assembly"/>
    <property type="evidence" value="ECO:0007669"/>
    <property type="project" value="TreeGrafter"/>
</dbReference>
<dbReference type="GO" id="GO:0005876">
    <property type="term" value="C:spindle microtubule"/>
    <property type="evidence" value="ECO:0007669"/>
    <property type="project" value="TreeGrafter"/>
</dbReference>
<sequence>MQRALFRLTAVTRGGAYKLDPQFADGMRWLSKWINNCMLSERARLSGAATDLVTVFAPRLGTRFDPLMGIFVPTLLKLCARTNKLFITRAHTCLSRILETTRLTRVLPMLRDALGDKSQSLRLAATELTAVFVEYWVKCEGDRMKTRWVEDIEVIIKVSARDSNPDIRKTSRRLFESYKLMCPDRIPE</sequence>
<dbReference type="InterPro" id="IPR016024">
    <property type="entry name" value="ARM-type_fold"/>
</dbReference>
<dbReference type="InterPro" id="IPR011989">
    <property type="entry name" value="ARM-like"/>
</dbReference>
<name>A0A067N037_BOTB1</name>
<dbReference type="GO" id="GO:0005881">
    <property type="term" value="C:cytoplasmic microtubule"/>
    <property type="evidence" value="ECO:0007669"/>
    <property type="project" value="TreeGrafter"/>
</dbReference>
<evidence type="ECO:0000256" key="3">
    <source>
        <dbReference type="ARBA" id="ARBA00022618"/>
    </source>
</evidence>
<dbReference type="InterPro" id="IPR024395">
    <property type="entry name" value="CLASP_N_dom"/>
</dbReference>
<dbReference type="GO" id="GO:0008017">
    <property type="term" value="F:microtubule binding"/>
    <property type="evidence" value="ECO:0007669"/>
    <property type="project" value="TreeGrafter"/>
</dbReference>
<evidence type="ECO:0000313" key="8">
    <source>
        <dbReference type="Proteomes" id="UP000027195"/>
    </source>
</evidence>